<dbReference type="EMBL" id="KI925460">
    <property type="protein sequence ID" value="ETW79487.1"/>
    <property type="molecule type" value="Genomic_DNA"/>
</dbReference>
<comment type="cofactor">
    <cofactor evidence="1">
        <name>heme</name>
        <dbReference type="ChEBI" id="CHEBI:30413"/>
    </cofactor>
</comment>
<dbReference type="OrthoDB" id="2789670at2759"/>
<dbReference type="InterPro" id="IPR001128">
    <property type="entry name" value="Cyt_P450"/>
</dbReference>
<sequence>MTVIMTILLAVGLVCLLLSLYVQCGKRRKPAPLPPGPKSRPLLGNVTELLRSQQWVMFSKWGEIYGGIVHVSALGQSIVVLNDAKYALDTLDKKGRLYSNRPTLMMAGKLVGWDEGPALIQISKTWGEYRRLFAQFMGTRAKIDVFQDVLQQETHTFLRRTLVDPEGWVKHGCKFAGSIVLTLAYGYKAVGDEDDRMVRLVDEAVEPFSKTTASNAFLVDVFSILRHVPEWFPGASWKKKVPKYRKTLQDMLNLPYDWVKQQAATGAARACFVSSLLEKEKLTAEEEHVIKWAAAGIYSGGADTTVAGIKSPFPAVTLHVVEQRKLKKNSTTLSEPTSYLPLLTACDCPILRRCSLNTSCIRHGAHRCLLHVLREDDVHNGYFIPKGSIVIANVWQFFKDPKTYAAPEAFSPERFIASEGHAKEKDPREYLFGFGRRRVLITSCPRSDAGLFTRLSWNPLADASMWLLCASALAAFDIRPPMKDGKLVLPSGKYMDGSISHPEQFECVITPRTRAAEALVHAAG</sequence>
<dbReference type="Proteomes" id="UP000030671">
    <property type="component" value="Unassembled WGS sequence"/>
</dbReference>
<evidence type="ECO:0000256" key="8">
    <source>
        <dbReference type="ARBA" id="ARBA00023033"/>
    </source>
</evidence>
<dbReference type="GO" id="GO:0016705">
    <property type="term" value="F:oxidoreductase activity, acting on paired donors, with incorporation or reduction of molecular oxygen"/>
    <property type="evidence" value="ECO:0007669"/>
    <property type="project" value="InterPro"/>
</dbReference>
<dbReference type="InterPro" id="IPR002401">
    <property type="entry name" value="Cyt_P450_E_grp-I"/>
</dbReference>
<dbReference type="GO" id="GO:0004497">
    <property type="term" value="F:monooxygenase activity"/>
    <property type="evidence" value="ECO:0007669"/>
    <property type="project" value="UniProtKB-KW"/>
</dbReference>
<dbReference type="GO" id="GO:0005506">
    <property type="term" value="F:iron ion binding"/>
    <property type="evidence" value="ECO:0007669"/>
    <property type="project" value="InterPro"/>
</dbReference>
<dbReference type="InterPro" id="IPR036396">
    <property type="entry name" value="Cyt_P450_sf"/>
</dbReference>
<dbReference type="InParanoid" id="W4K104"/>
<keyword evidence="8 10" id="KW-0503">Monooxygenase</keyword>
<gene>
    <name evidence="10" type="primary">cpm110</name>
    <name evidence="10" type="ORF">HETIRDRAFT_103840</name>
</gene>
<evidence type="ECO:0000313" key="11">
    <source>
        <dbReference type="Proteomes" id="UP000030671"/>
    </source>
</evidence>
<dbReference type="HOGENOM" id="CLU_001570_2_3_1"/>
<proteinExistence type="inferred from homology"/>
<keyword evidence="9" id="KW-0732">Signal</keyword>
<dbReference type="Gene3D" id="1.10.630.10">
    <property type="entry name" value="Cytochrome P450"/>
    <property type="match status" value="1"/>
</dbReference>
<dbReference type="KEGG" id="hir:HETIRDRAFT_103840"/>
<feature type="chain" id="PRO_5004845107" evidence="9">
    <location>
        <begin position="25"/>
        <end position="524"/>
    </location>
</feature>
<dbReference type="RefSeq" id="XP_009548072.1">
    <property type="nucleotide sequence ID" value="XM_009549777.1"/>
</dbReference>
<evidence type="ECO:0000256" key="4">
    <source>
        <dbReference type="ARBA" id="ARBA00022617"/>
    </source>
</evidence>
<comment type="similarity">
    <text evidence="3">Belongs to the cytochrome P450 family.</text>
</comment>
<dbReference type="InterPro" id="IPR050364">
    <property type="entry name" value="Cytochrome_P450_fung"/>
</dbReference>
<evidence type="ECO:0000256" key="2">
    <source>
        <dbReference type="ARBA" id="ARBA00005179"/>
    </source>
</evidence>
<dbReference type="GO" id="GO:0020037">
    <property type="term" value="F:heme binding"/>
    <property type="evidence" value="ECO:0007669"/>
    <property type="project" value="InterPro"/>
</dbReference>
<dbReference type="PRINTS" id="PR00463">
    <property type="entry name" value="EP450I"/>
</dbReference>
<organism evidence="10 11">
    <name type="scientific">Heterobasidion irregulare (strain TC 32-1)</name>
    <dbReference type="NCBI Taxonomy" id="747525"/>
    <lineage>
        <taxon>Eukaryota</taxon>
        <taxon>Fungi</taxon>
        <taxon>Dikarya</taxon>
        <taxon>Basidiomycota</taxon>
        <taxon>Agaricomycotina</taxon>
        <taxon>Agaricomycetes</taxon>
        <taxon>Russulales</taxon>
        <taxon>Bondarzewiaceae</taxon>
        <taxon>Heterobasidion</taxon>
        <taxon>Heterobasidion annosum species complex</taxon>
    </lineage>
</organism>
<evidence type="ECO:0000313" key="10">
    <source>
        <dbReference type="EMBL" id="ETW79487.1"/>
    </source>
</evidence>
<protein>
    <submittedName>
        <fullName evidence="10">Cytochrome P450 monooxygenase 110</fullName>
    </submittedName>
</protein>
<dbReference type="AlphaFoldDB" id="W4K104"/>
<evidence type="ECO:0000256" key="9">
    <source>
        <dbReference type="SAM" id="SignalP"/>
    </source>
</evidence>
<evidence type="ECO:0000256" key="1">
    <source>
        <dbReference type="ARBA" id="ARBA00001971"/>
    </source>
</evidence>
<keyword evidence="5" id="KW-0479">Metal-binding</keyword>
<keyword evidence="7" id="KW-0408">Iron</keyword>
<dbReference type="PANTHER" id="PTHR46300:SF7">
    <property type="entry name" value="P450, PUTATIVE (EUROFUNG)-RELATED"/>
    <property type="match status" value="1"/>
</dbReference>
<dbReference type="eggNOG" id="KOG0156">
    <property type="taxonomic scope" value="Eukaryota"/>
</dbReference>
<accession>W4K104</accession>
<dbReference type="PANTHER" id="PTHR46300">
    <property type="entry name" value="P450, PUTATIVE (EUROFUNG)-RELATED-RELATED"/>
    <property type="match status" value="1"/>
</dbReference>
<evidence type="ECO:0000256" key="5">
    <source>
        <dbReference type="ARBA" id="ARBA00022723"/>
    </source>
</evidence>
<name>W4K104_HETIT</name>
<keyword evidence="4" id="KW-0349">Heme</keyword>
<feature type="signal peptide" evidence="9">
    <location>
        <begin position="1"/>
        <end position="24"/>
    </location>
</feature>
<dbReference type="Pfam" id="PF00067">
    <property type="entry name" value="p450"/>
    <property type="match status" value="1"/>
</dbReference>
<reference evidence="10 11" key="1">
    <citation type="journal article" date="2012" name="New Phytol.">
        <title>Insight into trade-off between wood decay and parasitism from the genome of a fungal forest pathogen.</title>
        <authorList>
            <person name="Olson A."/>
            <person name="Aerts A."/>
            <person name="Asiegbu F."/>
            <person name="Belbahri L."/>
            <person name="Bouzid O."/>
            <person name="Broberg A."/>
            <person name="Canback B."/>
            <person name="Coutinho P.M."/>
            <person name="Cullen D."/>
            <person name="Dalman K."/>
            <person name="Deflorio G."/>
            <person name="van Diepen L.T."/>
            <person name="Dunand C."/>
            <person name="Duplessis S."/>
            <person name="Durling M."/>
            <person name="Gonthier P."/>
            <person name="Grimwood J."/>
            <person name="Fossdal C.G."/>
            <person name="Hansson D."/>
            <person name="Henrissat B."/>
            <person name="Hietala A."/>
            <person name="Himmelstrand K."/>
            <person name="Hoffmeister D."/>
            <person name="Hogberg N."/>
            <person name="James T.Y."/>
            <person name="Karlsson M."/>
            <person name="Kohler A."/>
            <person name="Kues U."/>
            <person name="Lee Y.H."/>
            <person name="Lin Y.C."/>
            <person name="Lind M."/>
            <person name="Lindquist E."/>
            <person name="Lombard V."/>
            <person name="Lucas S."/>
            <person name="Lunden K."/>
            <person name="Morin E."/>
            <person name="Murat C."/>
            <person name="Park J."/>
            <person name="Raffaello T."/>
            <person name="Rouze P."/>
            <person name="Salamov A."/>
            <person name="Schmutz J."/>
            <person name="Solheim H."/>
            <person name="Stahlberg J."/>
            <person name="Velez H."/>
            <person name="de Vries R.P."/>
            <person name="Wiebenga A."/>
            <person name="Woodward S."/>
            <person name="Yakovlev I."/>
            <person name="Garbelotto M."/>
            <person name="Martin F."/>
            <person name="Grigoriev I.V."/>
            <person name="Stenlid J."/>
        </authorList>
    </citation>
    <scope>NUCLEOTIDE SEQUENCE [LARGE SCALE GENOMIC DNA]</scope>
    <source>
        <strain evidence="10 11">TC 32-1</strain>
    </source>
</reference>
<keyword evidence="6" id="KW-0560">Oxidoreductase</keyword>
<keyword evidence="11" id="KW-1185">Reference proteome</keyword>
<comment type="pathway">
    <text evidence="2">Secondary metabolite biosynthesis.</text>
</comment>
<dbReference type="SUPFAM" id="SSF48264">
    <property type="entry name" value="Cytochrome P450"/>
    <property type="match status" value="1"/>
</dbReference>
<evidence type="ECO:0000256" key="6">
    <source>
        <dbReference type="ARBA" id="ARBA00023002"/>
    </source>
</evidence>
<evidence type="ECO:0000256" key="3">
    <source>
        <dbReference type="ARBA" id="ARBA00010617"/>
    </source>
</evidence>
<dbReference type="GeneID" id="20665941"/>
<evidence type="ECO:0000256" key="7">
    <source>
        <dbReference type="ARBA" id="ARBA00023004"/>
    </source>
</evidence>